<evidence type="ECO:0000259" key="4">
    <source>
        <dbReference type="PROSITE" id="PS50132"/>
    </source>
</evidence>
<feature type="chain" id="PRO_5003038148" description="RGS domain-containing protein" evidence="3">
    <location>
        <begin position="27"/>
        <end position="637"/>
    </location>
</feature>
<dbReference type="OrthoDB" id="196547at2759"/>
<feature type="transmembrane region" description="Helical" evidence="2">
    <location>
        <begin position="125"/>
        <end position="147"/>
    </location>
</feature>
<feature type="transmembrane region" description="Helical" evidence="2">
    <location>
        <begin position="60"/>
        <end position="81"/>
    </location>
</feature>
<dbReference type="EMBL" id="GG738926">
    <property type="protein sequence ID" value="EFC36752.1"/>
    <property type="molecule type" value="Genomic_DNA"/>
</dbReference>
<dbReference type="AlphaFoldDB" id="D2W2I5"/>
<name>D2W2I5_NAEGR</name>
<dbReference type="InterPro" id="IPR044926">
    <property type="entry name" value="RGS_subdomain_2"/>
</dbReference>
<sequence length="637" mass="71448">MNEGPSSWISTGLISILSVLQTTTNSTSTNTTSVCDPSLLKNGTEKEEYGLCPETVSSQAVSGILLGTYLIFVVFTIASVIKTRKVPLVKYREVAVMIGALLLTGLFAFIFILRLTVGRKIFPCFIYMLTYFFAAPVVFFPTLLRLWRLIWMSRLNKTRVELFRLEESLIKKGGEPRRKRETVQVQPSTSSGNVSDVEDSPGTGSGIVLFNTTTVTDTDSYDEDSDDTDSDAGSVTMEMDDSLSTSSGGVTTDEKLNSLDPNQGIRRQMSKASGLHKSVLANAISTVTQEELAKYIALETRIVRIQHVLKWWFYLAVTIVFSFLHLLIWLICGLVETFYLSSYPDSTKFTVTADFFVFNHGCGAGTGTLITVAVQGLSYLVAILVLLIFTLREDNDTWRIRVETFTVLILWVLWIVAYIIAGLIPVVGSLTDAYFAYGLILFFAVVTDNIVTGFIPAVRAIAELISVYSKQKGSVKRNKDVEEEEGVTTVEKGALIKMLRDKKMFDILLAFAKQSYCPESVLAWKEIQLYKRKSNVKARRKLAKNIQNKYLKSDAPMELNLPSKFNKEEIGKTIDDVTKPLSKDFFNALAKHCEQDMMDIWDRLRKKDKRVQEFVTNYQKECEAKKNNAAKTAQPNV</sequence>
<feature type="transmembrane region" description="Helical" evidence="2">
    <location>
        <begin position="369"/>
        <end position="392"/>
    </location>
</feature>
<feature type="transmembrane region" description="Helical" evidence="2">
    <location>
        <begin position="93"/>
        <end position="113"/>
    </location>
</feature>
<evidence type="ECO:0000256" key="1">
    <source>
        <dbReference type="SAM" id="MobiDB-lite"/>
    </source>
</evidence>
<dbReference type="InterPro" id="IPR036305">
    <property type="entry name" value="RGS_sf"/>
</dbReference>
<protein>
    <recommendedName>
        <fullName evidence="4">RGS domain-containing protein</fullName>
    </recommendedName>
</protein>
<dbReference type="Proteomes" id="UP000006671">
    <property type="component" value="Unassembled WGS sequence"/>
</dbReference>
<dbReference type="PROSITE" id="PS50132">
    <property type="entry name" value="RGS"/>
    <property type="match status" value="1"/>
</dbReference>
<dbReference type="VEuPathDB" id="AmoebaDB:NAEGRDRAFT_59935"/>
<keyword evidence="2" id="KW-0812">Transmembrane</keyword>
<evidence type="ECO:0000313" key="5">
    <source>
        <dbReference type="EMBL" id="EFC36752.1"/>
    </source>
</evidence>
<keyword evidence="3" id="KW-0732">Signal</keyword>
<dbReference type="KEGG" id="ngr:NAEGRDRAFT_59935"/>
<evidence type="ECO:0000256" key="2">
    <source>
        <dbReference type="SAM" id="Phobius"/>
    </source>
</evidence>
<keyword evidence="2" id="KW-1133">Transmembrane helix</keyword>
<dbReference type="GeneID" id="8860958"/>
<reference evidence="5 6" key="1">
    <citation type="journal article" date="2010" name="Cell">
        <title>The genome of Naegleria gruberi illuminates early eukaryotic versatility.</title>
        <authorList>
            <person name="Fritz-Laylin L.K."/>
            <person name="Prochnik S.E."/>
            <person name="Ginger M.L."/>
            <person name="Dacks J.B."/>
            <person name="Carpenter M.L."/>
            <person name="Field M.C."/>
            <person name="Kuo A."/>
            <person name="Paredez A."/>
            <person name="Chapman J."/>
            <person name="Pham J."/>
            <person name="Shu S."/>
            <person name="Neupane R."/>
            <person name="Cipriano M."/>
            <person name="Mancuso J."/>
            <person name="Tu H."/>
            <person name="Salamov A."/>
            <person name="Lindquist E."/>
            <person name="Shapiro H."/>
            <person name="Lucas S."/>
            <person name="Grigoriev I.V."/>
            <person name="Cande W.Z."/>
            <person name="Fulton C."/>
            <person name="Rokhsar D.S."/>
            <person name="Dawson S.C."/>
        </authorList>
    </citation>
    <scope>NUCLEOTIDE SEQUENCE [LARGE SCALE GENOMIC DNA]</scope>
    <source>
        <strain evidence="5 6">NEG-M</strain>
    </source>
</reference>
<keyword evidence="6" id="KW-1185">Reference proteome</keyword>
<feature type="transmembrane region" description="Helical" evidence="2">
    <location>
        <begin position="311"/>
        <end position="331"/>
    </location>
</feature>
<keyword evidence="2" id="KW-0472">Membrane</keyword>
<dbReference type="SMART" id="SM00315">
    <property type="entry name" value="RGS"/>
    <property type="match status" value="1"/>
</dbReference>
<dbReference type="InParanoid" id="D2W2I5"/>
<dbReference type="PANTHER" id="PTHR10845">
    <property type="entry name" value="REGULATOR OF G PROTEIN SIGNALING"/>
    <property type="match status" value="1"/>
</dbReference>
<evidence type="ECO:0000256" key="3">
    <source>
        <dbReference type="SAM" id="SignalP"/>
    </source>
</evidence>
<feature type="compositionally biased region" description="Polar residues" evidence="1">
    <location>
        <begin position="183"/>
        <end position="194"/>
    </location>
</feature>
<dbReference type="InterPro" id="IPR016137">
    <property type="entry name" value="RGS"/>
</dbReference>
<gene>
    <name evidence="5" type="ORF">NAEGRDRAFT_59935</name>
</gene>
<accession>D2W2I5</accession>
<feature type="transmembrane region" description="Helical" evidence="2">
    <location>
        <begin position="434"/>
        <end position="462"/>
    </location>
</feature>
<dbReference type="RefSeq" id="XP_002669496.1">
    <property type="nucleotide sequence ID" value="XM_002669450.1"/>
</dbReference>
<feature type="domain" description="RGS" evidence="4">
    <location>
        <begin position="494"/>
        <end position="597"/>
    </location>
</feature>
<dbReference type="OMA" id="WRLIWMS"/>
<proteinExistence type="predicted"/>
<dbReference type="SUPFAM" id="SSF48097">
    <property type="entry name" value="Regulator of G-protein signaling, RGS"/>
    <property type="match status" value="1"/>
</dbReference>
<evidence type="ECO:0000313" key="6">
    <source>
        <dbReference type="Proteomes" id="UP000006671"/>
    </source>
</evidence>
<feature type="transmembrane region" description="Helical" evidence="2">
    <location>
        <begin position="404"/>
        <end position="428"/>
    </location>
</feature>
<feature type="signal peptide" evidence="3">
    <location>
        <begin position="1"/>
        <end position="26"/>
    </location>
</feature>
<organism evidence="6">
    <name type="scientific">Naegleria gruberi</name>
    <name type="common">Amoeba</name>
    <dbReference type="NCBI Taxonomy" id="5762"/>
    <lineage>
        <taxon>Eukaryota</taxon>
        <taxon>Discoba</taxon>
        <taxon>Heterolobosea</taxon>
        <taxon>Tetramitia</taxon>
        <taxon>Eutetramitia</taxon>
        <taxon>Vahlkampfiidae</taxon>
        <taxon>Naegleria</taxon>
    </lineage>
</organism>
<feature type="compositionally biased region" description="Acidic residues" evidence="1">
    <location>
        <begin position="219"/>
        <end position="230"/>
    </location>
</feature>
<feature type="region of interest" description="Disordered" evidence="1">
    <location>
        <begin position="176"/>
        <end position="263"/>
    </location>
</feature>
<dbReference type="Gene3D" id="1.10.167.10">
    <property type="entry name" value="Regulator of G-protein Signalling 4, domain 2"/>
    <property type="match status" value="1"/>
</dbReference>
<dbReference type="PANTHER" id="PTHR10845:SF192">
    <property type="entry name" value="DOUBLE HIT, ISOFORM B"/>
    <property type="match status" value="1"/>
</dbReference>
<dbReference type="Pfam" id="PF00615">
    <property type="entry name" value="RGS"/>
    <property type="match status" value="1"/>
</dbReference>